<dbReference type="GO" id="GO:0046983">
    <property type="term" value="F:protein dimerization activity"/>
    <property type="evidence" value="ECO:0007669"/>
    <property type="project" value="InterPro"/>
</dbReference>
<evidence type="ECO:0000256" key="6">
    <source>
        <dbReference type="ARBA" id="ARBA00023163"/>
    </source>
</evidence>
<feature type="domain" description="HTH dtxR-type" evidence="7">
    <location>
        <begin position="1"/>
        <end position="65"/>
    </location>
</feature>
<keyword evidence="6" id="KW-0804">Transcription</keyword>
<dbReference type="SMART" id="SM00899">
    <property type="entry name" value="FeoA"/>
    <property type="match status" value="1"/>
</dbReference>
<comment type="similarity">
    <text evidence="2">Belongs to the DtxR/MntR family.</text>
</comment>
<dbReference type="Proteomes" id="UP000002698">
    <property type="component" value="Chromosome"/>
</dbReference>
<dbReference type="Gene3D" id="1.10.60.10">
    <property type="entry name" value="Iron dependent repressor, metal binding and dimerisation domain"/>
    <property type="match status" value="1"/>
</dbReference>
<reference evidence="8 9" key="1">
    <citation type="journal article" date="2005" name="Genome Res.">
        <title>Living with two extremes: conclusions from the genome sequence of Natronomonas pharaonis.</title>
        <authorList>
            <person name="Falb M."/>
            <person name="Pfeiffer F."/>
            <person name="Palm P."/>
            <person name="Rodewald K."/>
            <person name="Hickmann V."/>
            <person name="Tittor J."/>
            <person name="Oesterhelt D."/>
        </authorList>
    </citation>
    <scope>NUCLEOTIDE SEQUENCE [LARGE SCALE GENOMIC DNA]</scope>
    <source>
        <strain evidence="9">ATCC 35678 / DSM 2160 / CIP 103997 / JCM 8858 / NBRC 14720 / NCIMB 2260 / Gabara</strain>
    </source>
</reference>
<dbReference type="GO" id="GO:0046914">
    <property type="term" value="F:transition metal ion binding"/>
    <property type="evidence" value="ECO:0007669"/>
    <property type="project" value="InterPro"/>
</dbReference>
<evidence type="ECO:0000256" key="1">
    <source>
        <dbReference type="ARBA" id="ARBA00004496"/>
    </source>
</evidence>
<evidence type="ECO:0000256" key="5">
    <source>
        <dbReference type="ARBA" id="ARBA00023125"/>
    </source>
</evidence>
<keyword evidence="4" id="KW-0805">Transcription regulation</keyword>
<dbReference type="InterPro" id="IPR008988">
    <property type="entry name" value="Transcriptional_repressor_C"/>
</dbReference>
<dbReference type="EnsemblBacteria" id="CAI50454">
    <property type="protein sequence ID" value="CAI50454"/>
    <property type="gene ID" value="NP_4726A"/>
</dbReference>
<dbReference type="InterPro" id="IPR022687">
    <property type="entry name" value="HTH_DTXR"/>
</dbReference>
<gene>
    <name evidence="8" type="primary">sirR2</name>
    <name evidence="8" type="ordered locus">NP_4726A</name>
</gene>
<dbReference type="RefSeq" id="WP_011324067.1">
    <property type="nucleotide sequence ID" value="NC_007426.1"/>
</dbReference>
<dbReference type="OrthoDB" id="24735at2157"/>
<evidence type="ECO:0000256" key="4">
    <source>
        <dbReference type="ARBA" id="ARBA00023015"/>
    </source>
</evidence>
<evidence type="ECO:0000313" key="8">
    <source>
        <dbReference type="EMBL" id="CAI50454.1"/>
    </source>
</evidence>
<dbReference type="STRING" id="348780.NP_4726A"/>
<accession>A0A1U7EYY7</accession>
<dbReference type="InterPro" id="IPR007167">
    <property type="entry name" value="Fe-transptr_FeoA-like"/>
</dbReference>
<dbReference type="HOGENOM" id="CLU_069532_0_2_2"/>
<dbReference type="InterPro" id="IPR022689">
    <property type="entry name" value="Iron_dep_repressor"/>
</dbReference>
<dbReference type="AlphaFoldDB" id="A0A1U7EYY7"/>
<protein>
    <submittedName>
        <fullName evidence="8">SirR/DtxR family transcription regulator SirR</fullName>
    </submittedName>
</protein>
<dbReference type="SUPFAM" id="SSF46785">
    <property type="entry name" value="Winged helix' DNA-binding domain"/>
    <property type="match status" value="1"/>
</dbReference>
<dbReference type="Pfam" id="PF01325">
    <property type="entry name" value="Fe_dep_repress"/>
    <property type="match status" value="1"/>
</dbReference>
<dbReference type="GO" id="GO:0003677">
    <property type="term" value="F:DNA binding"/>
    <property type="evidence" value="ECO:0007669"/>
    <property type="project" value="UniProtKB-KW"/>
</dbReference>
<evidence type="ECO:0000313" key="9">
    <source>
        <dbReference type="Proteomes" id="UP000002698"/>
    </source>
</evidence>
<dbReference type="GO" id="GO:0003700">
    <property type="term" value="F:DNA-binding transcription factor activity"/>
    <property type="evidence" value="ECO:0007669"/>
    <property type="project" value="InterPro"/>
</dbReference>
<dbReference type="PROSITE" id="PS50944">
    <property type="entry name" value="HTH_DTXR"/>
    <property type="match status" value="1"/>
</dbReference>
<organism evidence="8 9">
    <name type="scientific">Natronomonas pharaonis (strain ATCC 35678 / DSM 2160 / CIP 103997 / JCM 8858 / NBRC 14720 / NCIMB 2260 / Gabara)</name>
    <name type="common">Halobacterium pharaonis</name>
    <dbReference type="NCBI Taxonomy" id="348780"/>
    <lineage>
        <taxon>Archaea</taxon>
        <taxon>Methanobacteriati</taxon>
        <taxon>Methanobacteriota</taxon>
        <taxon>Stenosarchaea group</taxon>
        <taxon>Halobacteria</taxon>
        <taxon>Halobacteriales</taxon>
        <taxon>Natronomonadaceae</taxon>
        <taxon>Natronomonas</taxon>
    </lineage>
</organism>
<dbReference type="PANTHER" id="PTHR33238">
    <property type="entry name" value="IRON (METAL) DEPENDENT REPRESSOR, DTXR FAMILY"/>
    <property type="match status" value="1"/>
</dbReference>
<dbReference type="SMART" id="SM00529">
    <property type="entry name" value="HTH_DTXR"/>
    <property type="match status" value="1"/>
</dbReference>
<evidence type="ECO:0000256" key="3">
    <source>
        <dbReference type="ARBA" id="ARBA00011738"/>
    </source>
</evidence>
<dbReference type="Gene3D" id="1.10.10.10">
    <property type="entry name" value="Winged helix-like DNA-binding domain superfamily/Winged helix DNA-binding domain"/>
    <property type="match status" value="1"/>
</dbReference>
<dbReference type="InterPro" id="IPR050536">
    <property type="entry name" value="DtxR_MntR_Metal-Reg"/>
</dbReference>
<evidence type="ECO:0000259" key="7">
    <source>
        <dbReference type="PROSITE" id="PS50944"/>
    </source>
</evidence>
<proteinExistence type="inferred from homology"/>
<evidence type="ECO:0000256" key="2">
    <source>
        <dbReference type="ARBA" id="ARBA00007871"/>
    </source>
</evidence>
<comment type="subcellular location">
    <subcellularLocation>
        <location evidence="1">Cytoplasm</location>
    </subcellularLocation>
</comment>
<dbReference type="InterPro" id="IPR036390">
    <property type="entry name" value="WH_DNA-bd_sf"/>
</dbReference>
<sequence length="223" mass="24090">MDASPVVEEYVKQLHRLEAEHGRRIRTTELAEAVDRTKASTTSMVQKLDERGLVEHEEYGGTALTPTGEAVADRLVRKHRLLETFLVEQLDLPEAVAHDEADRLEHHVSDGVTDRLAELLGAPGGPAWDSRAVYPAAASAKRLTSGEPGESLVVEAVPHRQPKARSYLLERGVKPGAVIEVDEVGPAGLVTVTDAAGDRSVPVPGRLARYVGVRPPPGVDRND</sequence>
<dbReference type="Pfam" id="PF02742">
    <property type="entry name" value="Fe_dep_repr_C"/>
    <property type="match status" value="1"/>
</dbReference>
<dbReference type="InterPro" id="IPR036421">
    <property type="entry name" value="Fe_dep_repressor_sf"/>
</dbReference>
<keyword evidence="9" id="KW-1185">Reference proteome</keyword>
<dbReference type="InterPro" id="IPR036388">
    <property type="entry name" value="WH-like_DNA-bd_sf"/>
</dbReference>
<dbReference type="EMBL" id="CR936257">
    <property type="protein sequence ID" value="CAI50454.1"/>
    <property type="molecule type" value="Genomic_DNA"/>
</dbReference>
<dbReference type="GO" id="GO:0005737">
    <property type="term" value="C:cytoplasm"/>
    <property type="evidence" value="ECO:0007669"/>
    <property type="project" value="UniProtKB-SubCell"/>
</dbReference>
<name>A0A1U7EYY7_NATPD</name>
<dbReference type="eggNOG" id="arCOG02099">
    <property type="taxonomic scope" value="Archaea"/>
</dbReference>
<dbReference type="SUPFAM" id="SSF47979">
    <property type="entry name" value="Iron-dependent repressor protein, dimerization domain"/>
    <property type="match status" value="1"/>
</dbReference>
<comment type="subunit">
    <text evidence="3">Homodimer.</text>
</comment>
<dbReference type="SUPFAM" id="SSF50037">
    <property type="entry name" value="C-terminal domain of transcriptional repressors"/>
    <property type="match status" value="1"/>
</dbReference>
<dbReference type="InterPro" id="IPR001367">
    <property type="entry name" value="Fe_dep_repressor"/>
</dbReference>
<dbReference type="Pfam" id="PF04023">
    <property type="entry name" value="FeoA"/>
    <property type="match status" value="1"/>
</dbReference>
<dbReference type="PANTHER" id="PTHR33238:SF7">
    <property type="entry name" value="IRON-DEPENDENT TRANSCRIPTIONAL REGULATOR"/>
    <property type="match status" value="1"/>
</dbReference>
<keyword evidence="5" id="KW-0238">DNA-binding</keyword>
<dbReference type="KEGG" id="nph:NP_4726A"/>
<dbReference type="GeneID" id="3702160"/>